<accession>A0ABQ9I7Z4</accession>
<organism evidence="1 2">
    <name type="scientific">Dryococelus australis</name>
    <dbReference type="NCBI Taxonomy" id="614101"/>
    <lineage>
        <taxon>Eukaryota</taxon>
        <taxon>Metazoa</taxon>
        <taxon>Ecdysozoa</taxon>
        <taxon>Arthropoda</taxon>
        <taxon>Hexapoda</taxon>
        <taxon>Insecta</taxon>
        <taxon>Pterygota</taxon>
        <taxon>Neoptera</taxon>
        <taxon>Polyneoptera</taxon>
        <taxon>Phasmatodea</taxon>
        <taxon>Verophasmatodea</taxon>
        <taxon>Anareolatae</taxon>
        <taxon>Phasmatidae</taxon>
        <taxon>Eurycanthinae</taxon>
        <taxon>Dryococelus</taxon>
    </lineage>
</organism>
<name>A0ABQ9I7Z4_9NEOP</name>
<dbReference type="Proteomes" id="UP001159363">
    <property type="component" value="Chromosome 2"/>
</dbReference>
<evidence type="ECO:0000313" key="1">
    <source>
        <dbReference type="EMBL" id="KAJ8892754.1"/>
    </source>
</evidence>
<evidence type="ECO:0000313" key="2">
    <source>
        <dbReference type="Proteomes" id="UP001159363"/>
    </source>
</evidence>
<keyword evidence="2" id="KW-1185">Reference proteome</keyword>
<sequence length="130" mass="14656">MSHLLASTPFVRACHIFFLTSLSSSLPQQHHLEGRYYGKTVLTIQLKNPSLPEDSSAQYGDEMEVDIEPAHKRQRILATLRVSVATSEHNFSTLRCLVALLRATIGEEKFTGLALLHIHKDIEIDLFNND</sequence>
<reference evidence="1 2" key="1">
    <citation type="submission" date="2023-02" db="EMBL/GenBank/DDBJ databases">
        <title>LHISI_Scaffold_Assembly.</title>
        <authorList>
            <person name="Stuart O.P."/>
            <person name="Cleave R."/>
            <person name="Magrath M.J.L."/>
            <person name="Mikheyev A.S."/>
        </authorList>
    </citation>
    <scope>NUCLEOTIDE SEQUENCE [LARGE SCALE GENOMIC DNA]</scope>
    <source>
        <strain evidence="1">Daus_M_001</strain>
        <tissue evidence="1">Leg muscle</tissue>
    </source>
</reference>
<dbReference type="EMBL" id="JARBHB010000002">
    <property type="protein sequence ID" value="KAJ8892754.1"/>
    <property type="molecule type" value="Genomic_DNA"/>
</dbReference>
<protein>
    <recommendedName>
        <fullName evidence="3">HAT C-terminal dimerisation domain-containing protein</fullName>
    </recommendedName>
</protein>
<evidence type="ECO:0008006" key="3">
    <source>
        <dbReference type="Google" id="ProtNLM"/>
    </source>
</evidence>
<proteinExistence type="predicted"/>
<comment type="caution">
    <text evidence="1">The sequence shown here is derived from an EMBL/GenBank/DDBJ whole genome shotgun (WGS) entry which is preliminary data.</text>
</comment>
<gene>
    <name evidence="1" type="ORF">PR048_005335</name>
</gene>